<evidence type="ECO:0000256" key="5">
    <source>
        <dbReference type="ARBA" id="ARBA00022917"/>
    </source>
</evidence>
<accession>A0ABR1GFB0</accession>
<protein>
    <recommendedName>
        <fullName evidence="2 7">Peptide deformylase</fullName>
        <ecNumber evidence="2 7">3.5.1.88</ecNumber>
    </recommendedName>
</protein>
<keyword evidence="3 7" id="KW-0479">Metal-binding</keyword>
<dbReference type="Pfam" id="PF01979">
    <property type="entry name" value="Amidohydro_1"/>
    <property type="match status" value="1"/>
</dbReference>
<evidence type="ECO:0000256" key="4">
    <source>
        <dbReference type="ARBA" id="ARBA00022801"/>
    </source>
</evidence>
<evidence type="ECO:0000259" key="8">
    <source>
        <dbReference type="Pfam" id="PF01979"/>
    </source>
</evidence>
<dbReference type="EC" id="3.5.1.88" evidence="2 7"/>
<feature type="domain" description="Amidohydrolase-related" evidence="8">
    <location>
        <begin position="229"/>
        <end position="360"/>
    </location>
</feature>
<dbReference type="EMBL" id="JBBJCI010000019">
    <property type="protein sequence ID" value="KAK7254754.1"/>
    <property type="molecule type" value="Genomic_DNA"/>
</dbReference>
<dbReference type="InterPro" id="IPR006680">
    <property type="entry name" value="Amidohydro-rel"/>
</dbReference>
<dbReference type="PANTHER" id="PTHR10458">
    <property type="entry name" value="PEPTIDE DEFORMYLASE"/>
    <property type="match status" value="1"/>
</dbReference>
<comment type="similarity">
    <text evidence="1 7">Belongs to the polypeptide deformylase family.</text>
</comment>
<dbReference type="InterPro" id="IPR023635">
    <property type="entry name" value="Peptide_deformylase"/>
</dbReference>
<comment type="catalytic activity">
    <reaction evidence="7">
        <text>N-terminal N-formyl-L-methionyl-[peptide] + H2O = N-terminal L-methionyl-[peptide] + formate</text>
        <dbReference type="Rhea" id="RHEA:24420"/>
        <dbReference type="Rhea" id="RHEA-COMP:10639"/>
        <dbReference type="Rhea" id="RHEA-COMP:10640"/>
        <dbReference type="ChEBI" id="CHEBI:15377"/>
        <dbReference type="ChEBI" id="CHEBI:15740"/>
        <dbReference type="ChEBI" id="CHEBI:49298"/>
        <dbReference type="ChEBI" id="CHEBI:64731"/>
        <dbReference type="EC" id="3.5.1.88"/>
    </reaction>
</comment>
<proteinExistence type="inferred from homology"/>
<evidence type="ECO:0000256" key="1">
    <source>
        <dbReference type="ARBA" id="ARBA00010759"/>
    </source>
</evidence>
<sequence length="409" mass="43985">MFGTPALDAIVADLVDTMRDANGAGIAGPQIGEGWRIFVVEGSGANPRYPYKPKLPLTVFVNPELEVVDEAPMEIFEGCLSIPGVRGRVARASKVRCAARRPDGSSFSVLAAGHAAGTLQHEQDHLDGILFPDIATPGGLVLADAFDEYHRDAFFAYAARLNDAHPEPWVVEAARGPAVAASTTTRYAPTLTWTGAAFERDVVVAVDAGGRVASVERGRSDGARLPGAVLPGFVNAHSHAFQRGLRGRGETYALDDAARPSFWTWREAMRGRPRPRKNFRGHVALPRYDLVEGLDSVDAFRAETLACFREMAAAGITTVGEFHYFRHGPGRSFEHDLAVVDAAREANVRVVLLAALYERGGFGGEALGPGQRRFASGSLEAYWAALDRLAGVCVEIKSSTRLQSESTSI</sequence>
<keyword evidence="10" id="KW-1185">Reference proteome</keyword>
<comment type="function">
    <text evidence="6 7">Removes the formyl group from the N-terminal Met of newly synthesized proteins.</text>
</comment>
<evidence type="ECO:0000313" key="9">
    <source>
        <dbReference type="EMBL" id="KAK7254754.1"/>
    </source>
</evidence>
<evidence type="ECO:0000256" key="2">
    <source>
        <dbReference type="ARBA" id="ARBA00012175"/>
    </source>
</evidence>
<evidence type="ECO:0000256" key="6">
    <source>
        <dbReference type="ARBA" id="ARBA00037114"/>
    </source>
</evidence>
<name>A0ABR1GFB0_AURAN</name>
<dbReference type="CDD" id="cd00487">
    <property type="entry name" value="Pep_deformylase"/>
    <property type="match status" value="1"/>
</dbReference>
<gene>
    <name evidence="9" type="primary">PDF</name>
    <name evidence="9" type="ORF">SO694_00130051</name>
</gene>
<dbReference type="Gene3D" id="3.20.20.140">
    <property type="entry name" value="Metal-dependent hydrolases"/>
    <property type="match status" value="1"/>
</dbReference>
<dbReference type="InterPro" id="IPR011059">
    <property type="entry name" value="Metal-dep_hydrolase_composite"/>
</dbReference>
<dbReference type="Pfam" id="PF01327">
    <property type="entry name" value="Pep_deformylase"/>
    <property type="match status" value="1"/>
</dbReference>
<dbReference type="SUPFAM" id="SSF51556">
    <property type="entry name" value="Metallo-dependent hydrolases"/>
    <property type="match status" value="1"/>
</dbReference>
<dbReference type="PANTHER" id="PTHR10458:SF2">
    <property type="entry name" value="PEPTIDE DEFORMYLASE, MITOCHONDRIAL"/>
    <property type="match status" value="1"/>
</dbReference>
<dbReference type="Gene3D" id="3.90.45.10">
    <property type="entry name" value="Peptide deformylase"/>
    <property type="match status" value="1"/>
</dbReference>
<comment type="caution">
    <text evidence="9">The sequence shown here is derived from an EMBL/GenBank/DDBJ whole genome shotgun (WGS) entry which is preliminary data.</text>
</comment>
<dbReference type="InterPro" id="IPR036821">
    <property type="entry name" value="Peptide_deformylase_sf"/>
</dbReference>
<dbReference type="PRINTS" id="PR01576">
    <property type="entry name" value="PDEFORMYLASE"/>
</dbReference>
<evidence type="ECO:0000313" key="10">
    <source>
        <dbReference type="Proteomes" id="UP001363151"/>
    </source>
</evidence>
<keyword evidence="4 7" id="KW-0378">Hydrolase</keyword>
<keyword evidence="5 7" id="KW-0648">Protein biosynthesis</keyword>
<evidence type="ECO:0000256" key="3">
    <source>
        <dbReference type="ARBA" id="ARBA00022723"/>
    </source>
</evidence>
<dbReference type="HAMAP" id="MF_00163">
    <property type="entry name" value="Pep_deformylase"/>
    <property type="match status" value="1"/>
</dbReference>
<reference evidence="9 10" key="1">
    <citation type="submission" date="2024-03" db="EMBL/GenBank/DDBJ databases">
        <title>Aureococcus anophagefferens CCMP1851 and Kratosvirus quantuckense: Draft genome of a second virus-susceptible host strain in the model system.</title>
        <authorList>
            <person name="Chase E."/>
            <person name="Truchon A.R."/>
            <person name="Schepens W."/>
            <person name="Wilhelm S.W."/>
        </authorList>
    </citation>
    <scope>NUCLEOTIDE SEQUENCE [LARGE SCALE GENOMIC DNA]</scope>
    <source>
        <strain evidence="9 10">CCMP1851</strain>
    </source>
</reference>
<organism evidence="9 10">
    <name type="scientific">Aureococcus anophagefferens</name>
    <name type="common">Harmful bloom alga</name>
    <dbReference type="NCBI Taxonomy" id="44056"/>
    <lineage>
        <taxon>Eukaryota</taxon>
        <taxon>Sar</taxon>
        <taxon>Stramenopiles</taxon>
        <taxon>Ochrophyta</taxon>
        <taxon>Pelagophyceae</taxon>
        <taxon>Pelagomonadales</taxon>
        <taxon>Pelagomonadaceae</taxon>
        <taxon>Aureococcus</taxon>
    </lineage>
</organism>
<dbReference type="InterPro" id="IPR032466">
    <property type="entry name" value="Metal_Hydrolase"/>
</dbReference>
<evidence type="ECO:0000256" key="7">
    <source>
        <dbReference type="RuleBase" id="RU362111"/>
    </source>
</evidence>
<dbReference type="SUPFAM" id="SSF56420">
    <property type="entry name" value="Peptide deformylase"/>
    <property type="match status" value="1"/>
</dbReference>
<dbReference type="Gene3D" id="2.30.40.10">
    <property type="entry name" value="Urease, subunit C, domain 1"/>
    <property type="match status" value="1"/>
</dbReference>
<dbReference type="Proteomes" id="UP001363151">
    <property type="component" value="Unassembled WGS sequence"/>
</dbReference>